<feature type="compositionally biased region" description="Gly residues" evidence="3">
    <location>
        <begin position="359"/>
        <end position="378"/>
    </location>
</feature>
<reference evidence="4" key="1">
    <citation type="submission" date="2023-10" db="EMBL/GenBank/DDBJ databases">
        <title>Genome assemblies of two species of porcelain crab, Petrolisthes cinctipes and Petrolisthes manimaculis (Anomura: Porcellanidae).</title>
        <authorList>
            <person name="Angst P."/>
        </authorList>
    </citation>
    <scope>NUCLEOTIDE SEQUENCE</scope>
    <source>
        <strain evidence="4">PB745_01</strain>
        <tissue evidence="4">Gill</tissue>
    </source>
</reference>
<dbReference type="GO" id="GO:0045046">
    <property type="term" value="P:protein import into peroxisome membrane"/>
    <property type="evidence" value="ECO:0007669"/>
    <property type="project" value="TreeGrafter"/>
</dbReference>
<gene>
    <name evidence="4" type="ORF">Pcinc_019954</name>
</gene>
<dbReference type="GO" id="GO:0033328">
    <property type="term" value="F:peroxisome membrane targeting sequence binding"/>
    <property type="evidence" value="ECO:0007669"/>
    <property type="project" value="TreeGrafter"/>
</dbReference>
<accession>A0AAE1FL39</accession>
<evidence type="ECO:0000256" key="3">
    <source>
        <dbReference type="SAM" id="MobiDB-lite"/>
    </source>
</evidence>
<dbReference type="Gene3D" id="1.20.120.900">
    <property type="entry name" value="Pex19, mPTS binding domain"/>
    <property type="match status" value="1"/>
</dbReference>
<sequence length="378" mass="39962">MSEGEAGGNGMEEKKGLEQEVVPDPELDDLLDDALQDFTKPPPPMRPAAATAAPPAPDLAATVAALGVNAAMAEGQQQQDQEQQGMVGGSMWTEEFIQQATAQFEQTMRAMMEQQQGLEKSQEGANAEKAPTATTTTSTTAAGDKSSAEGLPPVDISSLSAQFAQFAEAAGQAATTAQSDANFTHCLADTLTQLSQNNQQLQNAPSPEDLGKMFEGLGLMGEGGGAEGEDGPLGGLLPMMQVMLEHILSKDVLYGPMKEITDKYPDWLADHRASLTEEEYQRYNSQYHVMSQVVGLYDEEGEGESEEAQGKRFEKIMTSMQKLQELGQPPKELVGDLGPFINFDPSGNPILPDLAAPSGAGGEGGGEAEGGGEQCCIM</sequence>
<feature type="region of interest" description="Disordered" evidence="3">
    <location>
        <begin position="356"/>
        <end position="378"/>
    </location>
</feature>
<feature type="region of interest" description="Disordered" evidence="3">
    <location>
        <begin position="1"/>
        <end position="55"/>
    </location>
</feature>
<comment type="similarity">
    <text evidence="1">Belongs to the peroxin-19 family.</text>
</comment>
<dbReference type="GO" id="GO:0005778">
    <property type="term" value="C:peroxisomal membrane"/>
    <property type="evidence" value="ECO:0007669"/>
    <property type="project" value="TreeGrafter"/>
</dbReference>
<feature type="compositionally biased region" description="Low complexity" evidence="3">
    <location>
        <begin position="125"/>
        <end position="142"/>
    </location>
</feature>
<dbReference type="PANTHER" id="PTHR12774:SF2">
    <property type="entry name" value="PEROXISOMAL BIOGENESIS FACTOR 19"/>
    <property type="match status" value="1"/>
</dbReference>
<dbReference type="EMBL" id="JAWQEG010002005">
    <property type="protein sequence ID" value="KAK3875162.1"/>
    <property type="molecule type" value="Genomic_DNA"/>
</dbReference>
<feature type="compositionally biased region" description="Acidic residues" evidence="3">
    <location>
        <begin position="21"/>
        <end position="35"/>
    </location>
</feature>
<comment type="caution">
    <text evidence="4">The sequence shown here is derived from an EMBL/GenBank/DDBJ whole genome shotgun (WGS) entry which is preliminary data.</text>
</comment>
<evidence type="ECO:0000256" key="1">
    <source>
        <dbReference type="ARBA" id="ARBA00006326"/>
    </source>
</evidence>
<feature type="region of interest" description="Disordered" evidence="3">
    <location>
        <begin position="113"/>
        <end position="153"/>
    </location>
</feature>
<evidence type="ECO:0000313" key="4">
    <source>
        <dbReference type="EMBL" id="KAK3875162.1"/>
    </source>
</evidence>
<evidence type="ECO:0000313" key="5">
    <source>
        <dbReference type="Proteomes" id="UP001286313"/>
    </source>
</evidence>
<dbReference type="Proteomes" id="UP001286313">
    <property type="component" value="Unassembled WGS sequence"/>
</dbReference>
<proteinExistence type="inferred from homology"/>
<protein>
    <recommendedName>
        <fullName evidence="2">Peroxin-19</fullName>
    </recommendedName>
</protein>
<keyword evidence="5" id="KW-1185">Reference proteome</keyword>
<evidence type="ECO:0000256" key="2">
    <source>
        <dbReference type="ARBA" id="ARBA00029688"/>
    </source>
</evidence>
<feature type="compositionally biased region" description="Gly residues" evidence="3">
    <location>
        <begin position="1"/>
        <end position="10"/>
    </location>
</feature>
<dbReference type="InterPro" id="IPR038322">
    <property type="entry name" value="Pex19_C_sf"/>
</dbReference>
<organism evidence="4 5">
    <name type="scientific">Petrolisthes cinctipes</name>
    <name type="common">Flat porcelain crab</name>
    <dbReference type="NCBI Taxonomy" id="88211"/>
    <lineage>
        <taxon>Eukaryota</taxon>
        <taxon>Metazoa</taxon>
        <taxon>Ecdysozoa</taxon>
        <taxon>Arthropoda</taxon>
        <taxon>Crustacea</taxon>
        <taxon>Multicrustacea</taxon>
        <taxon>Malacostraca</taxon>
        <taxon>Eumalacostraca</taxon>
        <taxon>Eucarida</taxon>
        <taxon>Decapoda</taxon>
        <taxon>Pleocyemata</taxon>
        <taxon>Anomura</taxon>
        <taxon>Galatheoidea</taxon>
        <taxon>Porcellanidae</taxon>
        <taxon>Petrolisthes</taxon>
    </lineage>
</organism>
<dbReference type="Pfam" id="PF04614">
    <property type="entry name" value="Pex19"/>
    <property type="match status" value="1"/>
</dbReference>
<dbReference type="AlphaFoldDB" id="A0AAE1FL39"/>
<name>A0AAE1FL39_PETCI</name>
<dbReference type="InterPro" id="IPR006708">
    <property type="entry name" value="Pex19"/>
</dbReference>
<dbReference type="PANTHER" id="PTHR12774">
    <property type="entry name" value="PEROXISOMAL BIOGENESIS FACTOR 19"/>
    <property type="match status" value="1"/>
</dbReference>